<accession>A0A7X3SHS3</accession>
<name>A0A7X3SHS3_9FIRM</name>
<dbReference type="Proteomes" id="UP000460412">
    <property type="component" value="Unassembled WGS sequence"/>
</dbReference>
<dbReference type="AlphaFoldDB" id="A0A7X3SHS3"/>
<comment type="caution">
    <text evidence="1">The sequence shown here is derived from an EMBL/GenBank/DDBJ whole genome shotgun (WGS) entry which is preliminary data.</text>
</comment>
<protein>
    <submittedName>
        <fullName evidence="1">Uncharacterized protein</fullName>
    </submittedName>
</protein>
<reference evidence="1 2" key="1">
    <citation type="submission" date="2019-12" db="EMBL/GenBank/DDBJ databases">
        <title>Sporaefaciens musculi gen. nov., sp. nov., a novel bacterium isolated from the caecum of an obese mouse.</title>
        <authorList>
            <person name="Rasmussen T.S."/>
            <person name="Streidl T."/>
            <person name="Hitch T.C.A."/>
            <person name="Wortmann E."/>
            <person name="Deptula P."/>
            <person name="Hansen M."/>
            <person name="Nielsen D.S."/>
            <person name="Clavel T."/>
            <person name="Vogensen F.K."/>
        </authorList>
    </citation>
    <scope>NUCLEOTIDE SEQUENCE [LARGE SCALE GENOMIC DNA]</scope>
    <source>
        <strain evidence="1 2">WCA-9-b2</strain>
    </source>
</reference>
<organism evidence="1 2">
    <name type="scientific">Sporofaciens musculi</name>
    <dbReference type="NCBI Taxonomy" id="2681861"/>
    <lineage>
        <taxon>Bacteria</taxon>
        <taxon>Bacillati</taxon>
        <taxon>Bacillota</taxon>
        <taxon>Clostridia</taxon>
        <taxon>Lachnospirales</taxon>
        <taxon>Lachnospiraceae</taxon>
        <taxon>Sporofaciens</taxon>
    </lineage>
</organism>
<keyword evidence="2" id="KW-1185">Reference proteome</keyword>
<dbReference type="RefSeq" id="WP_159750043.1">
    <property type="nucleotide sequence ID" value="NZ_WUQX01000001.1"/>
</dbReference>
<sequence length="56" mass="6310">MSQIIWYGAGKNLRDHEKEFVAETGYPVCICDASEQKQGIKYTFGEGGRKIVTLSR</sequence>
<gene>
    <name evidence="1" type="ORF">GN277_04670</name>
</gene>
<dbReference type="EMBL" id="WUQX01000001">
    <property type="protein sequence ID" value="MXP74694.1"/>
    <property type="molecule type" value="Genomic_DNA"/>
</dbReference>
<evidence type="ECO:0000313" key="1">
    <source>
        <dbReference type="EMBL" id="MXP74694.1"/>
    </source>
</evidence>
<evidence type="ECO:0000313" key="2">
    <source>
        <dbReference type="Proteomes" id="UP000460412"/>
    </source>
</evidence>
<proteinExistence type="predicted"/>